<comment type="similarity">
    <text evidence="3">Belongs to the ATPase gamma chain family.</text>
</comment>
<reference evidence="10" key="1">
    <citation type="journal article" date="2001" name="Curr. Microbiol.">
        <title>Phylogenetic analysis of vertically transmitted psyllid endosymbionts (Candidatus Carsonella ruddii) based on atpAGD and rpoC: comparisons with 16S-23S rDNA-derived phylogeny.</title>
        <authorList>
            <person name="Thao M.L."/>
            <person name="Clark M.A."/>
            <person name="Burckhardt D.H."/>
            <person name="Moran N.A."/>
            <person name="Baumann P."/>
        </authorList>
    </citation>
    <scope>NUCLEOTIDE SEQUENCE</scope>
</reference>
<evidence type="ECO:0000256" key="4">
    <source>
        <dbReference type="ARBA" id="ARBA00022448"/>
    </source>
</evidence>
<keyword evidence="5" id="KW-0375">Hydrogen ion transport</keyword>
<dbReference type="AlphaFoldDB" id="Q93UE0"/>
<comment type="function">
    <text evidence="1">Produces ATP from ADP in the presence of a proton gradient across the membrane. The gamma chain is believed to be important in regulating ATPase activity and the flow of protons through the CF(0) complex.</text>
</comment>
<dbReference type="Pfam" id="PF00231">
    <property type="entry name" value="ATP-synt"/>
    <property type="match status" value="1"/>
</dbReference>
<keyword evidence="6" id="KW-0406">Ion transport</keyword>
<dbReference type="GO" id="GO:0046933">
    <property type="term" value="F:proton-transporting ATP synthase activity, rotational mechanism"/>
    <property type="evidence" value="ECO:0007669"/>
    <property type="project" value="InterPro"/>
</dbReference>
<comment type="subcellular location">
    <subcellularLocation>
        <location evidence="2">Membrane</location>
        <topology evidence="2">Peripheral membrane protein</topology>
    </subcellularLocation>
</comment>
<keyword evidence="4" id="KW-0813">Transport</keyword>
<dbReference type="InterPro" id="IPR035968">
    <property type="entry name" value="ATP_synth_F1_ATPase_gsu"/>
</dbReference>
<evidence type="ECO:0000256" key="3">
    <source>
        <dbReference type="ARBA" id="ARBA00007681"/>
    </source>
</evidence>
<evidence type="ECO:0000256" key="7">
    <source>
        <dbReference type="ARBA" id="ARBA00023136"/>
    </source>
</evidence>
<dbReference type="Gene3D" id="1.10.287.80">
    <property type="entry name" value="ATP synthase, gamma subunit, helix hairpin domain"/>
    <property type="match status" value="1"/>
</dbReference>
<dbReference type="EMBL" id="AF267199">
    <property type="protein sequence ID" value="AAK55854.1"/>
    <property type="molecule type" value="Genomic_DNA"/>
</dbReference>
<dbReference type="InterPro" id="IPR000131">
    <property type="entry name" value="ATP_synth_F1_gsu"/>
</dbReference>
<dbReference type="SUPFAM" id="SSF52943">
    <property type="entry name" value="ATP synthase (F1-ATPase), gamma subunit"/>
    <property type="match status" value="1"/>
</dbReference>
<dbReference type="PANTHER" id="PTHR11693:SF22">
    <property type="entry name" value="ATP SYNTHASE SUBUNIT GAMMA, MITOCHONDRIAL"/>
    <property type="match status" value="1"/>
</dbReference>
<evidence type="ECO:0000256" key="5">
    <source>
        <dbReference type="ARBA" id="ARBA00022781"/>
    </source>
</evidence>
<evidence type="ECO:0000313" key="10">
    <source>
        <dbReference type="EMBL" id="AAK55854.1"/>
    </source>
</evidence>
<keyword evidence="8" id="KW-0139">CF(1)</keyword>
<evidence type="ECO:0000256" key="8">
    <source>
        <dbReference type="ARBA" id="ARBA00023196"/>
    </source>
</evidence>
<evidence type="ECO:0000256" key="9">
    <source>
        <dbReference type="ARBA" id="ARBA00023310"/>
    </source>
</evidence>
<sequence>MNIKDIKYKINILFNINKLTNTMSMISFSKMKKSKKNFLLLNDLYLETKYIILQIYNYKKNNYFCCILITTNKGFCSNINHESIKFLLNFIKDNKKIDIIIIGKKSIDFFNKKNIVIKKKILFNEKEDIFFDKNILNVLKMYNNVFFISNKIINNNIKTIKTNLFFKKKKNFFEKKNINLDLLIDNYINYTLKYLYSENYFCELKSRMITMKLASDNSKKIIKDMSLLKNKFRQFKVTQEMLEIINGNIL</sequence>
<accession>Q93UE0</accession>
<keyword evidence="9" id="KW-0066">ATP synthesis</keyword>
<organism evidence="10">
    <name type="scientific">Carsonella ruddii</name>
    <dbReference type="NCBI Taxonomy" id="114186"/>
    <lineage>
        <taxon>Bacteria</taxon>
        <taxon>Pseudomonadati</taxon>
        <taxon>Pseudomonadota</taxon>
        <taxon>Gammaproteobacteria</taxon>
        <taxon>Oceanospirillales</taxon>
        <taxon>Halomonadaceae</taxon>
        <taxon>Zymobacter group</taxon>
        <taxon>Candidatus Carsonella</taxon>
    </lineage>
</organism>
<dbReference type="PRINTS" id="PR00126">
    <property type="entry name" value="ATPASEGAMMA"/>
</dbReference>
<protein>
    <submittedName>
        <fullName evidence="10">ATP synthase gamma subunit</fullName>
    </submittedName>
</protein>
<dbReference type="PANTHER" id="PTHR11693">
    <property type="entry name" value="ATP SYNTHASE GAMMA CHAIN"/>
    <property type="match status" value="1"/>
</dbReference>
<keyword evidence="7" id="KW-0472">Membrane</keyword>
<gene>
    <name evidence="10" type="primary">atpG</name>
</gene>
<proteinExistence type="inferred from homology"/>
<evidence type="ECO:0000256" key="2">
    <source>
        <dbReference type="ARBA" id="ARBA00004170"/>
    </source>
</evidence>
<evidence type="ECO:0000256" key="1">
    <source>
        <dbReference type="ARBA" id="ARBA00003456"/>
    </source>
</evidence>
<evidence type="ECO:0000256" key="6">
    <source>
        <dbReference type="ARBA" id="ARBA00023065"/>
    </source>
</evidence>
<dbReference type="Gene3D" id="3.40.1380.10">
    <property type="match status" value="1"/>
</dbReference>
<name>Q93UE0_CARRU</name>
<dbReference type="GO" id="GO:0045259">
    <property type="term" value="C:proton-transporting ATP synthase complex"/>
    <property type="evidence" value="ECO:0007669"/>
    <property type="project" value="UniProtKB-KW"/>
</dbReference>